<evidence type="ECO:0000313" key="9">
    <source>
        <dbReference type="Proteomes" id="UP000314986"/>
    </source>
</evidence>
<dbReference type="CDD" id="cd13733">
    <property type="entry name" value="SPRY_PRY_C-I_1"/>
    <property type="match status" value="1"/>
</dbReference>
<dbReference type="InterPro" id="IPR043136">
    <property type="entry name" value="B30.2/SPRY_sf"/>
</dbReference>
<evidence type="ECO:0000256" key="2">
    <source>
        <dbReference type="ARBA" id="ARBA00022771"/>
    </source>
</evidence>
<dbReference type="Pfam" id="PF13445">
    <property type="entry name" value="zf-RING_UBOX"/>
    <property type="match status" value="1"/>
</dbReference>
<accession>A0A4W3GC12</accession>
<dbReference type="AlphaFoldDB" id="A0A4W3GC12"/>
<evidence type="ECO:0000313" key="8">
    <source>
        <dbReference type="Ensembl" id="ENSCMIP00000000105.1"/>
    </source>
</evidence>
<dbReference type="PROSITE" id="PS50089">
    <property type="entry name" value="ZF_RING_2"/>
    <property type="match status" value="1"/>
</dbReference>
<dbReference type="Gene3D" id="2.60.120.920">
    <property type="match status" value="1"/>
</dbReference>
<evidence type="ECO:0000259" key="5">
    <source>
        <dbReference type="PROSITE" id="PS50089"/>
    </source>
</evidence>
<reference evidence="8" key="5">
    <citation type="submission" date="2025-09" db="UniProtKB">
        <authorList>
            <consortium name="Ensembl"/>
        </authorList>
    </citation>
    <scope>IDENTIFICATION</scope>
</reference>
<feature type="domain" description="RING-type" evidence="5">
    <location>
        <begin position="11"/>
        <end position="52"/>
    </location>
</feature>
<dbReference type="SUPFAM" id="SSF49899">
    <property type="entry name" value="Concanavalin A-like lectins/glucanases"/>
    <property type="match status" value="1"/>
</dbReference>
<feature type="domain" description="B30.2/SPRY" evidence="7">
    <location>
        <begin position="131"/>
        <end position="316"/>
    </location>
</feature>
<reference evidence="9" key="1">
    <citation type="journal article" date="2006" name="Science">
        <title>Ancient noncoding elements conserved in the human genome.</title>
        <authorList>
            <person name="Venkatesh B."/>
            <person name="Kirkness E.F."/>
            <person name="Loh Y.H."/>
            <person name="Halpern A.L."/>
            <person name="Lee A.P."/>
            <person name="Johnson J."/>
            <person name="Dandona N."/>
            <person name="Viswanathan L.D."/>
            <person name="Tay A."/>
            <person name="Venter J.C."/>
            <person name="Strausberg R.L."/>
            <person name="Brenner S."/>
        </authorList>
    </citation>
    <scope>NUCLEOTIDE SEQUENCE [LARGE SCALE GENOMIC DNA]</scope>
</reference>
<dbReference type="SUPFAM" id="SSF57850">
    <property type="entry name" value="RING/U-box"/>
    <property type="match status" value="1"/>
</dbReference>
<dbReference type="InterPro" id="IPR017907">
    <property type="entry name" value="Znf_RING_CS"/>
</dbReference>
<dbReference type="PANTHER" id="PTHR24103">
    <property type="entry name" value="E3 UBIQUITIN-PROTEIN LIGASE TRIM"/>
    <property type="match status" value="1"/>
</dbReference>
<dbReference type="SUPFAM" id="SSF57845">
    <property type="entry name" value="B-box zinc-binding domain"/>
    <property type="match status" value="1"/>
</dbReference>
<evidence type="ECO:0000256" key="1">
    <source>
        <dbReference type="ARBA" id="ARBA00022723"/>
    </source>
</evidence>
<evidence type="ECO:0000256" key="4">
    <source>
        <dbReference type="PROSITE-ProRule" id="PRU00024"/>
    </source>
</evidence>
<evidence type="ECO:0000256" key="3">
    <source>
        <dbReference type="ARBA" id="ARBA00022833"/>
    </source>
</evidence>
<dbReference type="Ensembl" id="ENSCMIT00000000130.1">
    <property type="protein sequence ID" value="ENSCMIP00000000105.1"/>
    <property type="gene ID" value="ENSCMIG00000000095.1"/>
</dbReference>
<dbReference type="InterPro" id="IPR003879">
    <property type="entry name" value="Butyrophylin_SPRY"/>
</dbReference>
<dbReference type="InterPro" id="IPR050143">
    <property type="entry name" value="TRIM/RBCC"/>
</dbReference>
<protein>
    <submittedName>
        <fullName evidence="8">Uncharacterized protein</fullName>
    </submittedName>
</protein>
<dbReference type="InterPro" id="IPR003877">
    <property type="entry name" value="SPRY_dom"/>
</dbReference>
<dbReference type="Pfam" id="PF00643">
    <property type="entry name" value="zf-B_box"/>
    <property type="match status" value="1"/>
</dbReference>
<dbReference type="SMART" id="SM00449">
    <property type="entry name" value="SPRY"/>
    <property type="match status" value="1"/>
</dbReference>
<dbReference type="PRINTS" id="PR01407">
    <property type="entry name" value="BUTYPHLNCDUF"/>
</dbReference>
<dbReference type="PROSITE" id="PS50188">
    <property type="entry name" value="B302_SPRY"/>
    <property type="match status" value="1"/>
</dbReference>
<feature type="domain" description="B box-type" evidence="6">
    <location>
        <begin position="64"/>
        <end position="105"/>
    </location>
</feature>
<keyword evidence="3" id="KW-0862">Zinc</keyword>
<dbReference type="PROSITE" id="PS00518">
    <property type="entry name" value="ZF_RING_1"/>
    <property type="match status" value="1"/>
</dbReference>
<dbReference type="Gene3D" id="3.30.40.10">
    <property type="entry name" value="Zinc/RING finger domain, C3HC4 (zinc finger)"/>
    <property type="match status" value="1"/>
</dbReference>
<proteinExistence type="predicted"/>
<dbReference type="InterPro" id="IPR000315">
    <property type="entry name" value="Znf_B-box"/>
</dbReference>
<reference evidence="9" key="3">
    <citation type="journal article" date="2014" name="Nature">
        <title>Elephant shark genome provides unique insights into gnathostome evolution.</title>
        <authorList>
            <consortium name="International Elephant Shark Genome Sequencing Consortium"/>
            <person name="Venkatesh B."/>
            <person name="Lee A.P."/>
            <person name="Ravi V."/>
            <person name="Maurya A.K."/>
            <person name="Lian M.M."/>
            <person name="Swann J.B."/>
            <person name="Ohta Y."/>
            <person name="Flajnik M.F."/>
            <person name="Sutoh Y."/>
            <person name="Kasahara M."/>
            <person name="Hoon S."/>
            <person name="Gangu V."/>
            <person name="Roy S.W."/>
            <person name="Irimia M."/>
            <person name="Korzh V."/>
            <person name="Kondrychyn I."/>
            <person name="Lim Z.W."/>
            <person name="Tay B.H."/>
            <person name="Tohari S."/>
            <person name="Kong K.W."/>
            <person name="Ho S."/>
            <person name="Lorente-Galdos B."/>
            <person name="Quilez J."/>
            <person name="Marques-Bonet T."/>
            <person name="Raney B.J."/>
            <person name="Ingham P.W."/>
            <person name="Tay A."/>
            <person name="Hillier L.W."/>
            <person name="Minx P."/>
            <person name="Boehm T."/>
            <person name="Wilson R.K."/>
            <person name="Brenner S."/>
            <person name="Warren W.C."/>
        </authorList>
    </citation>
    <scope>NUCLEOTIDE SEQUENCE [LARGE SCALE GENOMIC DNA]</scope>
</reference>
<keyword evidence="2 4" id="KW-0863">Zinc-finger</keyword>
<dbReference type="GeneTree" id="ENSGT01030000234669"/>
<evidence type="ECO:0000259" key="7">
    <source>
        <dbReference type="PROSITE" id="PS50188"/>
    </source>
</evidence>
<keyword evidence="9" id="KW-1185">Reference proteome</keyword>
<dbReference type="GO" id="GO:0008270">
    <property type="term" value="F:zinc ion binding"/>
    <property type="evidence" value="ECO:0007669"/>
    <property type="project" value="UniProtKB-KW"/>
</dbReference>
<dbReference type="Gene3D" id="3.30.160.60">
    <property type="entry name" value="Classic Zinc Finger"/>
    <property type="match status" value="1"/>
</dbReference>
<reference evidence="8" key="4">
    <citation type="submission" date="2025-08" db="UniProtKB">
        <authorList>
            <consortium name="Ensembl"/>
        </authorList>
    </citation>
    <scope>IDENTIFICATION</scope>
</reference>
<dbReference type="InterPro" id="IPR001841">
    <property type="entry name" value="Znf_RING"/>
</dbReference>
<dbReference type="SMART" id="SM00336">
    <property type="entry name" value="BBOX"/>
    <property type="match status" value="1"/>
</dbReference>
<dbReference type="InterPro" id="IPR013083">
    <property type="entry name" value="Znf_RING/FYVE/PHD"/>
</dbReference>
<dbReference type="SMART" id="SM00184">
    <property type="entry name" value="RING"/>
    <property type="match status" value="1"/>
</dbReference>
<reference evidence="9" key="2">
    <citation type="journal article" date="2007" name="PLoS Biol.">
        <title>Survey sequencing and comparative analysis of the elephant shark (Callorhinchus milii) genome.</title>
        <authorList>
            <person name="Venkatesh B."/>
            <person name="Kirkness E.F."/>
            <person name="Loh Y.H."/>
            <person name="Halpern A.L."/>
            <person name="Lee A.P."/>
            <person name="Johnson J."/>
            <person name="Dandona N."/>
            <person name="Viswanathan L.D."/>
            <person name="Tay A."/>
            <person name="Venter J.C."/>
            <person name="Strausberg R.L."/>
            <person name="Brenner S."/>
        </authorList>
    </citation>
    <scope>NUCLEOTIDE SEQUENCE [LARGE SCALE GENOMIC DNA]</scope>
</reference>
<dbReference type="SMART" id="SM00589">
    <property type="entry name" value="PRY"/>
    <property type="match status" value="1"/>
</dbReference>
<dbReference type="InterPro" id="IPR013320">
    <property type="entry name" value="ConA-like_dom_sf"/>
</dbReference>
<name>A0A4W3GC12_CALMI</name>
<sequence length="316" mass="35683">SNSSWSIGNTCSICLEFYTDPLNISCGHNFCRDCILYCWGTGQESVSCPQCSVQRLSLNQRLEEMGIQCEEHEEKLKLFCEMDQREICEVCAMSHDHKNHTVIPIKEAAELHNQLRKAMSHKQSWIENIMSTVQHTISNMSTFSVSAPTYLTLDPNTAHPLLILSEDRTRVRHGSEISRFLTMERISHRPSVLGSEGFTSGRHYWEVAVWSSTYWLVGVARGSVPRKESFTPGTESGVWAVELYNGEYEALTSPPIPLPLSVSPRVLGVYLDYAGGQVSLYDADHMSHLFTFTHTFTGKIFPYFSTWLPSLSNLSS</sequence>
<dbReference type="PROSITE" id="PS50119">
    <property type="entry name" value="ZF_BBOX"/>
    <property type="match status" value="1"/>
</dbReference>
<dbReference type="InterPro" id="IPR006574">
    <property type="entry name" value="PRY"/>
</dbReference>
<dbReference type="InterPro" id="IPR001870">
    <property type="entry name" value="B30.2/SPRY"/>
</dbReference>
<dbReference type="Pfam" id="PF13765">
    <property type="entry name" value="PRY"/>
    <property type="match status" value="1"/>
</dbReference>
<evidence type="ECO:0000259" key="6">
    <source>
        <dbReference type="PROSITE" id="PS50119"/>
    </source>
</evidence>
<keyword evidence="1" id="KW-0479">Metal-binding</keyword>
<dbReference type="Proteomes" id="UP000314986">
    <property type="component" value="Unassembled WGS sequence"/>
</dbReference>
<dbReference type="FunFam" id="2.60.120.920:FF:000004">
    <property type="entry name" value="Butyrophilin subfamily 1 member A1"/>
    <property type="match status" value="1"/>
</dbReference>
<dbReference type="Pfam" id="PF00622">
    <property type="entry name" value="SPRY"/>
    <property type="match status" value="1"/>
</dbReference>
<organism evidence="8 9">
    <name type="scientific">Callorhinchus milii</name>
    <name type="common">Ghost shark</name>
    <dbReference type="NCBI Taxonomy" id="7868"/>
    <lineage>
        <taxon>Eukaryota</taxon>
        <taxon>Metazoa</taxon>
        <taxon>Chordata</taxon>
        <taxon>Craniata</taxon>
        <taxon>Vertebrata</taxon>
        <taxon>Chondrichthyes</taxon>
        <taxon>Holocephali</taxon>
        <taxon>Chimaeriformes</taxon>
        <taxon>Callorhinchidae</taxon>
        <taxon>Callorhinchus</taxon>
    </lineage>
</organism>
<dbReference type="InterPro" id="IPR027370">
    <property type="entry name" value="Znf-RING_euk"/>
</dbReference>